<reference evidence="4 5" key="1">
    <citation type="journal article" date="2021" name="Sci. Rep.">
        <title>The genome of the diatom Chaetoceros tenuissimus carries an ancient integrated fragment of an extant virus.</title>
        <authorList>
            <person name="Hongo Y."/>
            <person name="Kimura K."/>
            <person name="Takaki Y."/>
            <person name="Yoshida Y."/>
            <person name="Baba S."/>
            <person name="Kobayashi G."/>
            <person name="Nagasaki K."/>
            <person name="Hano T."/>
            <person name="Tomaru Y."/>
        </authorList>
    </citation>
    <scope>NUCLEOTIDE SEQUENCE [LARGE SCALE GENOMIC DNA]</scope>
    <source>
        <strain evidence="4 5">NIES-3715</strain>
    </source>
</reference>
<comment type="caution">
    <text evidence="4">The sequence shown here is derived from an EMBL/GenBank/DDBJ whole genome shotgun (WGS) entry which is preliminary data.</text>
</comment>
<evidence type="ECO:0000256" key="1">
    <source>
        <dbReference type="SAM" id="Coils"/>
    </source>
</evidence>
<accession>A0AAD3HCJ0</accession>
<evidence type="ECO:0000313" key="4">
    <source>
        <dbReference type="EMBL" id="GFH58595.1"/>
    </source>
</evidence>
<gene>
    <name evidence="4" type="ORF">CTEN210_15071</name>
</gene>
<name>A0AAD3HCJ0_9STRA</name>
<keyword evidence="5" id="KW-1185">Reference proteome</keyword>
<feature type="coiled-coil region" evidence="1">
    <location>
        <begin position="55"/>
        <end position="89"/>
    </location>
</feature>
<dbReference type="AlphaFoldDB" id="A0AAD3HCJ0"/>
<keyword evidence="1" id="KW-0175">Coiled coil</keyword>
<dbReference type="Proteomes" id="UP001054902">
    <property type="component" value="Unassembled WGS sequence"/>
</dbReference>
<protein>
    <submittedName>
        <fullName evidence="4">Uncharacterized protein</fullName>
    </submittedName>
</protein>
<evidence type="ECO:0000313" key="5">
    <source>
        <dbReference type="Proteomes" id="UP001054902"/>
    </source>
</evidence>
<organism evidence="4 5">
    <name type="scientific">Chaetoceros tenuissimus</name>
    <dbReference type="NCBI Taxonomy" id="426638"/>
    <lineage>
        <taxon>Eukaryota</taxon>
        <taxon>Sar</taxon>
        <taxon>Stramenopiles</taxon>
        <taxon>Ochrophyta</taxon>
        <taxon>Bacillariophyta</taxon>
        <taxon>Coscinodiscophyceae</taxon>
        <taxon>Chaetocerotophycidae</taxon>
        <taxon>Chaetocerotales</taxon>
        <taxon>Chaetocerotaceae</taxon>
        <taxon>Chaetoceros</taxon>
    </lineage>
</organism>
<evidence type="ECO:0000256" key="3">
    <source>
        <dbReference type="SAM" id="SignalP"/>
    </source>
</evidence>
<keyword evidence="3" id="KW-0732">Signal</keyword>
<feature type="region of interest" description="Disordered" evidence="2">
    <location>
        <begin position="133"/>
        <end position="153"/>
    </location>
</feature>
<proteinExistence type="predicted"/>
<feature type="signal peptide" evidence="3">
    <location>
        <begin position="1"/>
        <end position="16"/>
    </location>
</feature>
<evidence type="ECO:0000256" key="2">
    <source>
        <dbReference type="SAM" id="MobiDB-lite"/>
    </source>
</evidence>
<feature type="chain" id="PRO_5041906123" evidence="3">
    <location>
        <begin position="17"/>
        <end position="153"/>
    </location>
</feature>
<sequence>MFRSFAFIALLASASAFVTMPSKPITSQLNAVLTPQELEAVIARGHACEKGECSIDDVDGLIAELQEQQHNLNERIKEMDNMIKSLEILNNADDRDHDEVRDTVRAIFRLFSMGAKASGNDYPSLGMPTGYSGEVGDGPTDAYKALNPKPWKP</sequence>
<dbReference type="EMBL" id="BLLK01000062">
    <property type="protein sequence ID" value="GFH58595.1"/>
    <property type="molecule type" value="Genomic_DNA"/>
</dbReference>